<evidence type="ECO:0000313" key="3">
    <source>
        <dbReference type="Proteomes" id="UP000770661"/>
    </source>
</evidence>
<name>A0A8J5CP52_CHIOP</name>
<protein>
    <submittedName>
        <fullName evidence="2">Uncharacterized protein</fullName>
    </submittedName>
</protein>
<evidence type="ECO:0000313" key="2">
    <source>
        <dbReference type="EMBL" id="KAG0727563.1"/>
    </source>
</evidence>
<accession>A0A8J5CP52</accession>
<dbReference type="EMBL" id="JACEEZ010003218">
    <property type="protein sequence ID" value="KAG0727563.1"/>
    <property type="molecule type" value="Genomic_DNA"/>
</dbReference>
<comment type="caution">
    <text evidence="2">The sequence shown here is derived from an EMBL/GenBank/DDBJ whole genome shotgun (WGS) entry which is preliminary data.</text>
</comment>
<gene>
    <name evidence="2" type="ORF">GWK47_034418</name>
</gene>
<organism evidence="2 3">
    <name type="scientific">Chionoecetes opilio</name>
    <name type="common">Atlantic snow crab</name>
    <name type="synonym">Cancer opilio</name>
    <dbReference type="NCBI Taxonomy" id="41210"/>
    <lineage>
        <taxon>Eukaryota</taxon>
        <taxon>Metazoa</taxon>
        <taxon>Ecdysozoa</taxon>
        <taxon>Arthropoda</taxon>
        <taxon>Crustacea</taxon>
        <taxon>Multicrustacea</taxon>
        <taxon>Malacostraca</taxon>
        <taxon>Eumalacostraca</taxon>
        <taxon>Eucarida</taxon>
        <taxon>Decapoda</taxon>
        <taxon>Pleocyemata</taxon>
        <taxon>Brachyura</taxon>
        <taxon>Eubrachyura</taxon>
        <taxon>Majoidea</taxon>
        <taxon>Majidae</taxon>
        <taxon>Chionoecetes</taxon>
    </lineage>
</organism>
<dbReference type="AlphaFoldDB" id="A0A8J5CP52"/>
<keyword evidence="3" id="KW-1185">Reference proteome</keyword>
<dbReference type="Proteomes" id="UP000770661">
    <property type="component" value="Unassembled WGS sequence"/>
</dbReference>
<reference evidence="2" key="1">
    <citation type="submission" date="2020-07" db="EMBL/GenBank/DDBJ databases">
        <title>The High-quality genome of the commercially important snow crab, Chionoecetes opilio.</title>
        <authorList>
            <person name="Jeong J.-H."/>
            <person name="Ryu S."/>
        </authorList>
    </citation>
    <scope>NUCLEOTIDE SEQUENCE</scope>
    <source>
        <strain evidence="2">MADBK_172401_WGS</strain>
        <tissue evidence="2">Digestive gland</tissue>
    </source>
</reference>
<feature type="region of interest" description="Disordered" evidence="1">
    <location>
        <begin position="45"/>
        <end position="64"/>
    </location>
</feature>
<evidence type="ECO:0000256" key="1">
    <source>
        <dbReference type="SAM" id="MobiDB-lite"/>
    </source>
</evidence>
<sequence length="132" mass="14832">MWPGTGRLFVRGVRDVASTVSKWLLCADTFRCPTLANMRLPASSLSRRGTGHGKTMTHASSHPSPSWELPGILLWPRERSPRVTSASCIFQSLPKRTHVCPLRYRQRNLGKKRRPQIATTRRLCGLHGACQD</sequence>
<proteinExistence type="predicted"/>